<reference evidence="4 5" key="1">
    <citation type="submission" date="2023-07" db="EMBL/GenBank/DDBJ databases">
        <title>Genomic Encyclopedia of Type Strains, Phase IV (KMG-IV): sequencing the most valuable type-strain genomes for metagenomic binning, comparative biology and taxonomic classification.</title>
        <authorList>
            <person name="Goeker M."/>
        </authorList>
    </citation>
    <scope>NUCLEOTIDE SEQUENCE [LARGE SCALE GENOMIC DNA]</scope>
    <source>
        <strain evidence="4 5">B6-8</strain>
    </source>
</reference>
<accession>A0ABU0H928</accession>
<evidence type="ECO:0000259" key="3">
    <source>
        <dbReference type="Pfam" id="PF01464"/>
    </source>
</evidence>
<dbReference type="InterPro" id="IPR008258">
    <property type="entry name" value="Transglycosylase_SLT_dom_1"/>
</dbReference>
<evidence type="ECO:0000313" key="4">
    <source>
        <dbReference type="EMBL" id="MDQ0438250.1"/>
    </source>
</evidence>
<comment type="similarity">
    <text evidence="1">Belongs to the virb1 family.</text>
</comment>
<feature type="region of interest" description="Disordered" evidence="2">
    <location>
        <begin position="201"/>
        <end position="222"/>
    </location>
</feature>
<dbReference type="EMBL" id="JAUSVO010000003">
    <property type="protein sequence ID" value="MDQ0438250.1"/>
    <property type="molecule type" value="Genomic_DNA"/>
</dbReference>
<dbReference type="SUPFAM" id="SSF53955">
    <property type="entry name" value="Lysozyme-like"/>
    <property type="match status" value="1"/>
</dbReference>
<comment type="caution">
    <text evidence="4">The sequence shown here is derived from an EMBL/GenBank/DDBJ whole genome shotgun (WGS) entry which is preliminary data.</text>
</comment>
<protein>
    <recommendedName>
        <fullName evidence="3">Transglycosylase SLT domain-containing protein</fullName>
    </recommendedName>
</protein>
<organism evidence="4 5">
    <name type="scientific">Kaistia dalseonensis</name>
    <dbReference type="NCBI Taxonomy" id="410840"/>
    <lineage>
        <taxon>Bacteria</taxon>
        <taxon>Pseudomonadati</taxon>
        <taxon>Pseudomonadota</taxon>
        <taxon>Alphaproteobacteria</taxon>
        <taxon>Hyphomicrobiales</taxon>
        <taxon>Kaistiaceae</taxon>
        <taxon>Kaistia</taxon>
    </lineage>
</organism>
<dbReference type="Gene3D" id="1.10.530.10">
    <property type="match status" value="1"/>
</dbReference>
<gene>
    <name evidence="4" type="ORF">QO014_002642</name>
</gene>
<keyword evidence="5" id="KW-1185">Reference proteome</keyword>
<dbReference type="InterPro" id="IPR023346">
    <property type="entry name" value="Lysozyme-like_dom_sf"/>
</dbReference>
<evidence type="ECO:0000313" key="5">
    <source>
        <dbReference type="Proteomes" id="UP001241603"/>
    </source>
</evidence>
<proteinExistence type="inferred from homology"/>
<dbReference type="Proteomes" id="UP001241603">
    <property type="component" value="Unassembled WGS sequence"/>
</dbReference>
<name>A0ABU0H928_9HYPH</name>
<sequence length="254" mass="27116">MAGLIFASVISIAGAAPSREELEARVRHYAELYDVPPGLVMRIVRQESRFDPSARNGPYWGLMQIRFDTARGVGYSGPVTGLLDPETNLTYGVAYLANAYMVSGGNESRAHKLYKTGYYYEAKRKRMLAQLIKVPTVAQPQVVLASIVPSPTAIEAAFVETSAVEDVIVMPIPRPKPGSPTLVAEVAPAPTQDAAAVVPEPTPKPQPTAVAAEAPSIVPLPRPRPGLDVRVTLVASVAMPVPRPRPMGSAGRTN</sequence>
<feature type="domain" description="Transglycosylase SLT" evidence="3">
    <location>
        <begin position="28"/>
        <end position="118"/>
    </location>
</feature>
<evidence type="ECO:0000256" key="2">
    <source>
        <dbReference type="SAM" id="MobiDB-lite"/>
    </source>
</evidence>
<dbReference type="RefSeq" id="WP_266349150.1">
    <property type="nucleotide sequence ID" value="NZ_JAPKNG010000003.1"/>
</dbReference>
<dbReference type="Pfam" id="PF01464">
    <property type="entry name" value="SLT"/>
    <property type="match status" value="1"/>
</dbReference>
<evidence type="ECO:0000256" key="1">
    <source>
        <dbReference type="ARBA" id="ARBA00009387"/>
    </source>
</evidence>